<dbReference type="KEGG" id="rci:RCIX2200"/>
<sequence>MSQVTAFSFDDKIRELKEELRGLEEYPDEQFLQIIKDVGFECTLCGKCCTRNFNDHAFLLDDDAEIIRSLDESALVPAPYYEFCDQNGEFYVSGYAIRANRDGTCHFLEKGRCRIYERRPQICRIYPYMLHREEDDEGVFDWRQISGLNRHGSYHASIGDEECRQIAGEVREYENGFLKQELAFLEAIRGHFEKQGLKHSPMAYDRQMRLFERGGKVRVNVFYKGGFVPAATTKKDY</sequence>
<name>Q0W2S3_METAR</name>
<dbReference type="PANTHER" id="PTHR35866:SF1">
    <property type="entry name" value="YKGJ FAMILY CYSTEINE CLUSTER PROTEIN"/>
    <property type="match status" value="1"/>
</dbReference>
<dbReference type="PANTHER" id="PTHR35866">
    <property type="entry name" value="PUTATIVE-RELATED"/>
    <property type="match status" value="1"/>
</dbReference>
<dbReference type="InterPro" id="IPR005358">
    <property type="entry name" value="Puta_zinc/iron-chelating_dom"/>
</dbReference>
<keyword evidence="2" id="KW-1185">Reference proteome</keyword>
<gene>
    <name evidence="1" type="ORF">RCIX2200</name>
</gene>
<evidence type="ECO:0008006" key="3">
    <source>
        <dbReference type="Google" id="ProtNLM"/>
    </source>
</evidence>
<dbReference type="Proteomes" id="UP000000663">
    <property type="component" value="Chromosome"/>
</dbReference>
<evidence type="ECO:0000313" key="1">
    <source>
        <dbReference type="EMBL" id="CAJ37320.1"/>
    </source>
</evidence>
<dbReference type="RefSeq" id="WP_012035261.1">
    <property type="nucleotide sequence ID" value="NC_009464.1"/>
</dbReference>
<reference evidence="1 2" key="1">
    <citation type="journal article" date="2006" name="Science">
        <title>Genome of rice cluster I archaea -- the key methane producers in the rice rhizosphere.</title>
        <authorList>
            <person name="Erkel C."/>
            <person name="Kube M."/>
            <person name="Reinhardt R."/>
            <person name="Liesack W."/>
        </authorList>
    </citation>
    <scope>NUCLEOTIDE SEQUENCE [LARGE SCALE GENOMIC DNA]</scope>
    <source>
        <strain evidence="2">DSM 22066 / NBRC 105507 / MRE50</strain>
    </source>
</reference>
<dbReference type="eggNOG" id="arCOG02581">
    <property type="taxonomic scope" value="Archaea"/>
</dbReference>
<accession>Q0W2S3</accession>
<proteinExistence type="predicted"/>
<dbReference type="Pfam" id="PF03692">
    <property type="entry name" value="CxxCxxCC"/>
    <property type="match status" value="1"/>
</dbReference>
<dbReference type="PATRIC" id="fig|351160.9.peg.963"/>
<dbReference type="AlphaFoldDB" id="Q0W2S3"/>
<dbReference type="STRING" id="351160.RCIX2200"/>
<evidence type="ECO:0000313" key="2">
    <source>
        <dbReference type="Proteomes" id="UP000000663"/>
    </source>
</evidence>
<dbReference type="GeneID" id="5143715"/>
<organism evidence="1 2">
    <name type="scientific">Methanocella arvoryzae (strain DSM 22066 / NBRC 105507 / MRE50)</name>
    <dbReference type="NCBI Taxonomy" id="351160"/>
    <lineage>
        <taxon>Archaea</taxon>
        <taxon>Methanobacteriati</taxon>
        <taxon>Methanobacteriota</taxon>
        <taxon>Stenosarchaea group</taxon>
        <taxon>Methanomicrobia</taxon>
        <taxon>Methanocellales</taxon>
        <taxon>Methanocellaceae</taxon>
        <taxon>Methanocella</taxon>
    </lineage>
</organism>
<protein>
    <recommendedName>
        <fullName evidence="3">Fe-S-cluster oxidoreductase</fullName>
    </recommendedName>
</protein>
<dbReference type="OrthoDB" id="36424at2157"/>
<dbReference type="EMBL" id="AM114193">
    <property type="protein sequence ID" value="CAJ37320.1"/>
    <property type="molecule type" value="Genomic_DNA"/>
</dbReference>